<evidence type="ECO:0000256" key="1">
    <source>
        <dbReference type="SAM" id="Phobius"/>
    </source>
</evidence>
<keyword evidence="1" id="KW-0472">Membrane</keyword>
<proteinExistence type="predicted"/>
<keyword evidence="1" id="KW-1133">Transmembrane helix</keyword>
<dbReference type="RefSeq" id="WP_343753305.1">
    <property type="nucleotide sequence ID" value="NZ_BAAACW010000020.1"/>
</dbReference>
<feature type="transmembrane region" description="Helical" evidence="1">
    <location>
        <begin position="101"/>
        <end position="121"/>
    </location>
</feature>
<feature type="transmembrane region" description="Helical" evidence="1">
    <location>
        <begin position="76"/>
        <end position="95"/>
    </location>
</feature>
<evidence type="ECO:0000313" key="2">
    <source>
        <dbReference type="EMBL" id="GAA0353422.1"/>
    </source>
</evidence>
<accession>A0ABN0X2F4</accession>
<protein>
    <submittedName>
        <fullName evidence="2">Uncharacterized protein</fullName>
    </submittedName>
</protein>
<organism evidence="2 3">
    <name type="scientific">Alkalibacterium iburiense</name>
    <dbReference type="NCBI Taxonomy" id="290589"/>
    <lineage>
        <taxon>Bacteria</taxon>
        <taxon>Bacillati</taxon>
        <taxon>Bacillota</taxon>
        <taxon>Bacilli</taxon>
        <taxon>Lactobacillales</taxon>
        <taxon>Carnobacteriaceae</taxon>
        <taxon>Alkalibacterium</taxon>
    </lineage>
</organism>
<comment type="caution">
    <text evidence="2">The sequence shown here is derived from an EMBL/GenBank/DDBJ whole genome shotgun (WGS) entry which is preliminary data.</text>
</comment>
<sequence length="122" mass="13812">MITLNRQTGFIGVGLSMTIKVDDEKVESILENHTREVELNRDKATIRVTQLGIKSNEIEVSGGEHLILKMRPWVKYAIILLLLSVLLISLISFPWSFTNELLAYILIFAAYLGAFFSLTLMI</sequence>
<gene>
    <name evidence="2" type="ORF">GCM10008932_03100</name>
</gene>
<dbReference type="Proteomes" id="UP001501166">
    <property type="component" value="Unassembled WGS sequence"/>
</dbReference>
<dbReference type="EMBL" id="BAAACW010000020">
    <property type="protein sequence ID" value="GAA0353422.1"/>
    <property type="molecule type" value="Genomic_DNA"/>
</dbReference>
<evidence type="ECO:0000313" key="3">
    <source>
        <dbReference type="Proteomes" id="UP001501166"/>
    </source>
</evidence>
<keyword evidence="1" id="KW-0812">Transmembrane</keyword>
<reference evidence="2 3" key="1">
    <citation type="journal article" date="2019" name="Int. J. Syst. Evol. Microbiol.">
        <title>The Global Catalogue of Microorganisms (GCM) 10K type strain sequencing project: providing services to taxonomists for standard genome sequencing and annotation.</title>
        <authorList>
            <consortium name="The Broad Institute Genomics Platform"/>
            <consortium name="The Broad Institute Genome Sequencing Center for Infectious Disease"/>
            <person name="Wu L."/>
            <person name="Ma J."/>
        </authorList>
    </citation>
    <scope>NUCLEOTIDE SEQUENCE [LARGE SCALE GENOMIC DNA]</scope>
    <source>
        <strain evidence="2 3">JCM 12662</strain>
    </source>
</reference>
<name>A0ABN0X2F4_9LACT</name>
<keyword evidence="3" id="KW-1185">Reference proteome</keyword>